<organism evidence="1 2">
    <name type="scientific">Pleurodeles waltl</name>
    <name type="common">Iberian ribbed newt</name>
    <dbReference type="NCBI Taxonomy" id="8319"/>
    <lineage>
        <taxon>Eukaryota</taxon>
        <taxon>Metazoa</taxon>
        <taxon>Chordata</taxon>
        <taxon>Craniata</taxon>
        <taxon>Vertebrata</taxon>
        <taxon>Euteleostomi</taxon>
        <taxon>Amphibia</taxon>
        <taxon>Batrachia</taxon>
        <taxon>Caudata</taxon>
        <taxon>Salamandroidea</taxon>
        <taxon>Salamandridae</taxon>
        <taxon>Pleurodelinae</taxon>
        <taxon>Pleurodeles</taxon>
    </lineage>
</organism>
<proteinExistence type="predicted"/>
<evidence type="ECO:0000313" key="1">
    <source>
        <dbReference type="EMBL" id="KAJ1088901.1"/>
    </source>
</evidence>
<accession>A0AAV7LBD3</accession>
<dbReference type="Proteomes" id="UP001066276">
    <property type="component" value="Chromosome 11"/>
</dbReference>
<gene>
    <name evidence="1" type="ORF">NDU88_002055</name>
</gene>
<keyword evidence="2" id="KW-1185">Reference proteome</keyword>
<sequence length="93" mass="10190">MQDPHSFLITDFNDCCAGQWAIMAARLATATTRYVILVVNSLAAASCGGQSMKPDPNTPASLPVCVQHKIIRAKQNHDYHRTCSQACRRRSTA</sequence>
<dbReference type="AlphaFoldDB" id="A0AAV7LBD3"/>
<comment type="caution">
    <text evidence="1">The sequence shown here is derived from an EMBL/GenBank/DDBJ whole genome shotgun (WGS) entry which is preliminary data.</text>
</comment>
<reference evidence="1" key="1">
    <citation type="journal article" date="2022" name="bioRxiv">
        <title>Sequencing and chromosome-scale assembly of the giantPleurodeles waltlgenome.</title>
        <authorList>
            <person name="Brown T."/>
            <person name="Elewa A."/>
            <person name="Iarovenko S."/>
            <person name="Subramanian E."/>
            <person name="Araus A.J."/>
            <person name="Petzold A."/>
            <person name="Susuki M."/>
            <person name="Suzuki K.-i.T."/>
            <person name="Hayashi T."/>
            <person name="Toyoda A."/>
            <person name="Oliveira C."/>
            <person name="Osipova E."/>
            <person name="Leigh N.D."/>
            <person name="Simon A."/>
            <person name="Yun M.H."/>
        </authorList>
    </citation>
    <scope>NUCLEOTIDE SEQUENCE</scope>
    <source>
        <strain evidence="1">20211129_DDA</strain>
        <tissue evidence="1">Liver</tissue>
    </source>
</reference>
<evidence type="ECO:0000313" key="2">
    <source>
        <dbReference type="Proteomes" id="UP001066276"/>
    </source>
</evidence>
<name>A0AAV7LBD3_PLEWA</name>
<dbReference type="EMBL" id="JANPWB010000015">
    <property type="protein sequence ID" value="KAJ1088901.1"/>
    <property type="molecule type" value="Genomic_DNA"/>
</dbReference>
<protein>
    <submittedName>
        <fullName evidence="1">Uncharacterized protein</fullName>
    </submittedName>
</protein>